<name>A0ABU7SXS0_9LACO</name>
<protein>
    <submittedName>
        <fullName evidence="2">Phosphate/phosphite/phosphonate ABC transporter substrate-binding protein</fullName>
    </submittedName>
</protein>
<keyword evidence="1" id="KW-0732">Signal</keyword>
<sequence>MTVCQKIGKLVQSVKFGKKLAFAASAAGIALALAACSNPVTGANGTTNGSDKTISVVFLPSDSAKEADAARQALTKEIRQATGKKVVVQTTTDYNVAIQAIASGKSQIALLGPVGYIQAHQQNKNVVPMVTYSGKSGTLKDAFYHSYLMVSKDKAAGYQDSGTYSLKNIKGQRISYVSNTSTSGFAIPAGAIQKEFKLKSTDALAQSGQFFQKVLYGGSHQGSAVNLFKGDADVAAFDDMDLLSYGKFTNDSAAGATFTVNTDAPAPFDAVRGKESVAVAAYQVQNEPLAVNKSGISASDIKKITTALTSSRVANDPLFFAPAEAKTHSLLPKDGDTKFIKISDDWYKPTHDILGE</sequence>
<evidence type="ECO:0000313" key="2">
    <source>
        <dbReference type="EMBL" id="MEE6715144.1"/>
    </source>
</evidence>
<dbReference type="PANTHER" id="PTHR35841">
    <property type="entry name" value="PHOSPHONATES-BINDING PERIPLASMIC PROTEIN"/>
    <property type="match status" value="1"/>
</dbReference>
<dbReference type="Pfam" id="PF12974">
    <property type="entry name" value="Phosphonate-bd"/>
    <property type="match status" value="1"/>
</dbReference>
<dbReference type="PANTHER" id="PTHR35841:SF1">
    <property type="entry name" value="PHOSPHONATES-BINDING PERIPLASMIC PROTEIN"/>
    <property type="match status" value="1"/>
</dbReference>
<feature type="signal peptide" evidence="1">
    <location>
        <begin position="1"/>
        <end position="42"/>
    </location>
</feature>
<reference evidence="2 3" key="1">
    <citation type="submission" date="2023-02" db="EMBL/GenBank/DDBJ databases">
        <title>The predominant lactic acid bacteria and yeasts involved in the spontaneous fermentation of millet during the production of the traditional porridge Hausa koko in Ghana.</title>
        <authorList>
            <person name="Atter A."/>
            <person name="Diaz M."/>
        </authorList>
    </citation>
    <scope>NUCLEOTIDE SEQUENCE [LARGE SCALE GENOMIC DNA]</scope>
    <source>
        <strain evidence="2 3">FI11640</strain>
    </source>
</reference>
<dbReference type="SUPFAM" id="SSF53850">
    <property type="entry name" value="Periplasmic binding protein-like II"/>
    <property type="match status" value="1"/>
</dbReference>
<dbReference type="Proteomes" id="UP001330016">
    <property type="component" value="Unassembled WGS sequence"/>
</dbReference>
<proteinExistence type="predicted"/>
<evidence type="ECO:0000256" key="1">
    <source>
        <dbReference type="SAM" id="SignalP"/>
    </source>
</evidence>
<gene>
    <name evidence="2" type="ORF">PS435_04655</name>
</gene>
<keyword evidence="3" id="KW-1185">Reference proteome</keyword>
<feature type="chain" id="PRO_5045452175" evidence="1">
    <location>
        <begin position="43"/>
        <end position="356"/>
    </location>
</feature>
<evidence type="ECO:0000313" key="3">
    <source>
        <dbReference type="Proteomes" id="UP001330016"/>
    </source>
</evidence>
<dbReference type="Gene3D" id="3.40.190.10">
    <property type="entry name" value="Periplasmic binding protein-like II"/>
    <property type="match status" value="1"/>
</dbReference>
<dbReference type="EMBL" id="JAQSGK010000008">
    <property type="protein sequence ID" value="MEE6715144.1"/>
    <property type="molecule type" value="Genomic_DNA"/>
</dbReference>
<comment type="caution">
    <text evidence="2">The sequence shown here is derived from an EMBL/GenBank/DDBJ whole genome shotgun (WGS) entry which is preliminary data.</text>
</comment>
<accession>A0ABU7SXS0</accession>
<organism evidence="2 3">
    <name type="scientific">Schleiferilactobacillus harbinensis</name>
    <dbReference type="NCBI Taxonomy" id="304207"/>
    <lineage>
        <taxon>Bacteria</taxon>
        <taxon>Bacillati</taxon>
        <taxon>Bacillota</taxon>
        <taxon>Bacilli</taxon>
        <taxon>Lactobacillales</taxon>
        <taxon>Lactobacillaceae</taxon>
        <taxon>Schleiferilactobacillus</taxon>
    </lineage>
</organism>